<keyword evidence="1 5" id="KW-0479">Metal-binding</keyword>
<dbReference type="SUPFAM" id="SSF52768">
    <property type="entry name" value="Arginase/deacetylase"/>
    <property type="match status" value="1"/>
</dbReference>
<dbReference type="CDD" id="cd09988">
    <property type="entry name" value="Formimidoylglutamase"/>
    <property type="match status" value="1"/>
</dbReference>
<dbReference type="HAMAP" id="MF_00737">
    <property type="entry name" value="Formimidoylglutam"/>
    <property type="match status" value="1"/>
</dbReference>
<dbReference type="STRING" id="64969.SAMN02745127_02888"/>
<dbReference type="EMBL" id="MTSM01000014">
    <property type="protein sequence ID" value="OPX55004.1"/>
    <property type="molecule type" value="Genomic_DNA"/>
</dbReference>
<dbReference type="InterPro" id="IPR005923">
    <property type="entry name" value="HutG"/>
</dbReference>
<dbReference type="EC" id="3.5.3.8" evidence="5 6"/>
<dbReference type="PIRSF" id="PIRSF036979">
    <property type="entry name" value="Arginase"/>
    <property type="match status" value="1"/>
</dbReference>
<evidence type="ECO:0000256" key="2">
    <source>
        <dbReference type="ARBA" id="ARBA00022801"/>
    </source>
</evidence>
<comment type="caution">
    <text evidence="9">The sequence shown here is derived from an EMBL/GenBank/DDBJ whole genome shotgun (WGS) entry which is preliminary data.</text>
</comment>
<reference evidence="9 10" key="1">
    <citation type="submission" date="2017-01" db="EMBL/GenBank/DDBJ databases">
        <title>Genome Sequencing of a Marine Spirillum, Oceanospirillum multiglobuliferum ATCC 33336, from Japan.</title>
        <authorList>
            <person name="Carney J.G."/>
            <person name="Trachtenberg A.M."/>
            <person name="Rheaume B.A."/>
            <person name="Linnane J.D."/>
            <person name="Pitts N.L."/>
            <person name="Mykles D.L."/>
            <person name="Maclea K.S."/>
        </authorList>
    </citation>
    <scope>NUCLEOTIDE SEQUENCE [LARGE SCALE GENOMIC DNA]</scope>
    <source>
        <strain evidence="9 10">ATCC 33336</strain>
    </source>
</reference>
<keyword evidence="2 5" id="KW-0378">Hydrolase</keyword>
<dbReference type="PANTHER" id="PTHR11358:SF35">
    <property type="entry name" value="FORMIMIDOYLGLUTAMASE"/>
    <property type="match status" value="1"/>
</dbReference>
<feature type="binding site" evidence="5">
    <location>
        <position position="161"/>
    </location>
    <ligand>
        <name>Mn(2+)</name>
        <dbReference type="ChEBI" id="CHEBI:29035"/>
        <label>2</label>
    </ligand>
</feature>
<dbReference type="PANTHER" id="PTHR11358">
    <property type="entry name" value="ARGINASE/AGMATINASE"/>
    <property type="match status" value="1"/>
</dbReference>
<name>A0A1T4SAK7_9GAMM</name>
<dbReference type="Gene3D" id="3.40.800.10">
    <property type="entry name" value="Ureohydrolase domain"/>
    <property type="match status" value="1"/>
</dbReference>
<proteinExistence type="inferred from homology"/>
<comment type="similarity">
    <text evidence="5 8">Belongs to the arginase family.</text>
</comment>
<feature type="binding site" evidence="5">
    <location>
        <position position="253"/>
    </location>
    <ligand>
        <name>Mn(2+)</name>
        <dbReference type="ChEBI" id="CHEBI:29035"/>
        <label>2</label>
    </ligand>
</feature>
<evidence type="ECO:0000256" key="5">
    <source>
        <dbReference type="HAMAP-Rule" id="MF_00737"/>
    </source>
</evidence>
<evidence type="ECO:0000256" key="8">
    <source>
        <dbReference type="PROSITE-ProRule" id="PRU00742"/>
    </source>
</evidence>
<organism evidence="9 10">
    <name type="scientific">Oceanospirillum multiglobuliferum</name>
    <dbReference type="NCBI Taxonomy" id="64969"/>
    <lineage>
        <taxon>Bacteria</taxon>
        <taxon>Pseudomonadati</taxon>
        <taxon>Pseudomonadota</taxon>
        <taxon>Gammaproteobacteria</taxon>
        <taxon>Oceanospirillales</taxon>
        <taxon>Oceanospirillaceae</taxon>
        <taxon>Oceanospirillum</taxon>
    </lineage>
</organism>
<comment type="cofactor">
    <cofactor evidence="5 7">
        <name>Mn(2+)</name>
        <dbReference type="ChEBI" id="CHEBI:29035"/>
    </cofactor>
    <text evidence="5 7">Binds 2 manganese ions per subunit.</text>
</comment>
<dbReference type="Proteomes" id="UP000191418">
    <property type="component" value="Unassembled WGS sequence"/>
</dbReference>
<feature type="binding site" evidence="5">
    <location>
        <position position="163"/>
    </location>
    <ligand>
        <name>Mn(2+)</name>
        <dbReference type="ChEBI" id="CHEBI:29035"/>
        <label>2</label>
    </ligand>
</feature>
<evidence type="ECO:0000256" key="3">
    <source>
        <dbReference type="ARBA" id="ARBA00022808"/>
    </source>
</evidence>
<keyword evidence="10" id="KW-1185">Reference proteome</keyword>
<feature type="binding site" evidence="5 7">
    <location>
        <position position="165"/>
    </location>
    <ligand>
        <name>Mn(2+)</name>
        <dbReference type="ChEBI" id="CHEBI:29035"/>
        <label>1</label>
    </ligand>
</feature>
<dbReference type="InterPro" id="IPR006035">
    <property type="entry name" value="Ureohydrolase"/>
</dbReference>
<sequence>MSAKNHHTPANMALWQGRIDDEEEGISWRWHQQVQALPTDYSEVQTGDVALLGFACDEGVRRNKGRQGAKQGPEAIRKALANAAWHLSKAVYDAGDVNCDDEQLEPVQAALGLQVAQLLRQGLQPIVLGGGHEIAWASFQGIAQHVYAQNPKAAVGIVNFDAHLDLRNPERQGSSGTPFRQIAEWCAHQHKPFHYYCIGVNDSANTQALFDFAKSQGVLWRLDHQCKLSDFSDIRAEMQTYLRQLDYLYLTICMDVFNAAAAPGVSAPSVMGLDPVIGLALIKLLISEAQALNLPIVLVDLAECNPLLDQDSRTAKLAARLVYEIAGAAQ</sequence>
<comment type="function">
    <text evidence="5">Catalyzes the conversion of N-formimidoyl-L-glutamate to L-glutamate and formamide.</text>
</comment>
<dbReference type="GO" id="GO:0033389">
    <property type="term" value="P:putrescine biosynthetic process from arginine, via agmatine"/>
    <property type="evidence" value="ECO:0007669"/>
    <property type="project" value="TreeGrafter"/>
</dbReference>
<dbReference type="AlphaFoldDB" id="A0A1T4SAK7"/>
<dbReference type="UniPathway" id="UPA00379">
    <property type="reaction ID" value="UER00552"/>
</dbReference>
<comment type="catalytic activity">
    <reaction evidence="5">
        <text>N-formimidoyl-L-glutamate + H2O = formamide + L-glutamate</text>
        <dbReference type="Rhea" id="RHEA:22492"/>
        <dbReference type="ChEBI" id="CHEBI:15377"/>
        <dbReference type="ChEBI" id="CHEBI:16397"/>
        <dbReference type="ChEBI" id="CHEBI:29985"/>
        <dbReference type="ChEBI" id="CHEBI:58928"/>
        <dbReference type="EC" id="3.5.3.8"/>
    </reaction>
</comment>
<evidence type="ECO:0000313" key="9">
    <source>
        <dbReference type="EMBL" id="OPX55004.1"/>
    </source>
</evidence>
<evidence type="ECO:0000256" key="4">
    <source>
        <dbReference type="ARBA" id="ARBA00023211"/>
    </source>
</evidence>
<feature type="binding site" evidence="5">
    <location>
        <position position="255"/>
    </location>
    <ligand>
        <name>Mn(2+)</name>
        <dbReference type="ChEBI" id="CHEBI:29035"/>
        <label>2</label>
    </ligand>
</feature>
<feature type="binding site" evidence="7">
    <location>
        <position position="255"/>
    </location>
    <ligand>
        <name>Mn(2+)</name>
        <dbReference type="ChEBI" id="CHEBI:29035"/>
        <label>1</label>
    </ligand>
</feature>
<keyword evidence="3 5" id="KW-0369">Histidine metabolism</keyword>
<dbReference type="NCBIfam" id="TIGR01227">
    <property type="entry name" value="hutG"/>
    <property type="match status" value="1"/>
</dbReference>
<evidence type="ECO:0000313" key="10">
    <source>
        <dbReference type="Proteomes" id="UP000191418"/>
    </source>
</evidence>
<evidence type="ECO:0000256" key="7">
    <source>
        <dbReference type="PIRSR" id="PIRSR036979-1"/>
    </source>
</evidence>
<feature type="binding site" evidence="5 7">
    <location>
        <position position="132"/>
    </location>
    <ligand>
        <name>Mn(2+)</name>
        <dbReference type="ChEBI" id="CHEBI:29035"/>
        <label>1</label>
    </ligand>
</feature>
<protein>
    <recommendedName>
        <fullName evidence="5 6">Formimidoylglutamase</fullName>
        <ecNumber evidence="5 6">3.5.3.8</ecNumber>
    </recommendedName>
    <alternativeName>
        <fullName evidence="5">Formiminoglutamase</fullName>
    </alternativeName>
    <alternativeName>
        <fullName evidence="5">Formiminoglutamate hydrolase</fullName>
    </alternativeName>
</protein>
<comment type="pathway">
    <text evidence="5">Amino-acid degradation; L-histidine degradation into L-glutamate; L-glutamate from N-formimidoyl-L-glutamate (hydrolase route): step 1/1.</text>
</comment>
<gene>
    <name evidence="5" type="primary">hutG</name>
    <name evidence="9" type="ORF">BTE48_10915</name>
</gene>
<dbReference type="PROSITE" id="PS51409">
    <property type="entry name" value="ARGINASE_2"/>
    <property type="match status" value="1"/>
</dbReference>
<dbReference type="OrthoDB" id="9789727at2"/>
<dbReference type="GO" id="GO:0019557">
    <property type="term" value="P:L-histidine catabolic process to glutamate and formate"/>
    <property type="evidence" value="ECO:0007669"/>
    <property type="project" value="UniProtKB-UniPathway"/>
</dbReference>
<feature type="binding site" evidence="7">
    <location>
        <position position="163"/>
    </location>
    <ligand>
        <name>Mn(2+)</name>
        <dbReference type="ChEBI" id="CHEBI:29035"/>
        <label>1</label>
    </ligand>
</feature>
<dbReference type="Pfam" id="PF00491">
    <property type="entry name" value="Arginase"/>
    <property type="match status" value="1"/>
</dbReference>
<dbReference type="RefSeq" id="WP_078746405.1">
    <property type="nucleotide sequence ID" value="NZ_FUXG01000027.1"/>
</dbReference>
<dbReference type="GO" id="GO:0030145">
    <property type="term" value="F:manganese ion binding"/>
    <property type="evidence" value="ECO:0007669"/>
    <property type="project" value="UniProtKB-UniRule"/>
</dbReference>
<dbReference type="GO" id="GO:0008783">
    <property type="term" value="F:agmatinase activity"/>
    <property type="evidence" value="ECO:0007669"/>
    <property type="project" value="TreeGrafter"/>
</dbReference>
<dbReference type="InterPro" id="IPR023696">
    <property type="entry name" value="Ureohydrolase_dom_sf"/>
</dbReference>
<evidence type="ECO:0000256" key="6">
    <source>
        <dbReference type="NCBIfam" id="TIGR01227"/>
    </source>
</evidence>
<feature type="binding site" evidence="5 7">
    <location>
        <position position="253"/>
    </location>
    <ligand>
        <name>Mn(2+)</name>
        <dbReference type="ChEBI" id="CHEBI:29035"/>
        <label>1</label>
    </ligand>
</feature>
<evidence type="ECO:0000256" key="1">
    <source>
        <dbReference type="ARBA" id="ARBA00022723"/>
    </source>
</evidence>
<dbReference type="GO" id="GO:0050415">
    <property type="term" value="F:formimidoylglutamase activity"/>
    <property type="evidence" value="ECO:0007669"/>
    <property type="project" value="UniProtKB-UniRule"/>
</dbReference>
<keyword evidence="4 5" id="KW-0464">Manganese</keyword>
<accession>A0A1T4SAK7</accession>
<dbReference type="GO" id="GO:0019556">
    <property type="term" value="P:L-histidine catabolic process to glutamate and formamide"/>
    <property type="evidence" value="ECO:0007669"/>
    <property type="project" value="UniProtKB-UniRule"/>
</dbReference>
<feature type="binding site" evidence="5 7">
    <location>
        <position position="161"/>
    </location>
    <ligand>
        <name>Mn(2+)</name>
        <dbReference type="ChEBI" id="CHEBI:29035"/>
        <label>1</label>
    </ligand>
</feature>